<dbReference type="EMBL" id="NIVX01000082">
    <property type="protein sequence ID" value="OWQ72980.1"/>
    <property type="molecule type" value="Genomic_DNA"/>
</dbReference>
<organism evidence="1 2">
    <name type="scientific">Stenotrophomonas maltophilia</name>
    <name type="common">Pseudomonas maltophilia</name>
    <name type="synonym">Xanthomonas maltophilia</name>
    <dbReference type="NCBI Taxonomy" id="40324"/>
    <lineage>
        <taxon>Bacteria</taxon>
        <taxon>Pseudomonadati</taxon>
        <taxon>Pseudomonadota</taxon>
        <taxon>Gammaproteobacteria</taxon>
        <taxon>Lysobacterales</taxon>
        <taxon>Lysobacteraceae</taxon>
        <taxon>Stenotrophomonas</taxon>
        <taxon>Stenotrophomonas maltophilia group</taxon>
    </lineage>
</organism>
<sequence>MEHTFAGLLLELNAAISEKGIGLETDAIGRLRRQLHCIVVRADGGSRQRIFSNNAVHLKLCADAGVVGDAFIKRLRVSCGMT</sequence>
<dbReference type="AlphaFoldDB" id="A0A246I3Z4"/>
<comment type="caution">
    <text evidence="1">The sequence shown here is derived from an EMBL/GenBank/DDBJ whole genome shotgun (WGS) entry which is preliminary data.</text>
</comment>
<reference evidence="1 2" key="1">
    <citation type="submission" date="2017-06" db="EMBL/GenBank/DDBJ databases">
        <authorList>
            <person name="Kim H.J."/>
            <person name="Triplett B.A."/>
        </authorList>
    </citation>
    <scope>NUCLEOTIDE SEQUENCE [LARGE SCALE GENOMIC DNA]</scope>
    <source>
        <strain evidence="1 2">594</strain>
    </source>
</reference>
<protein>
    <submittedName>
        <fullName evidence="1">Uncharacterized protein</fullName>
    </submittedName>
</protein>
<proteinExistence type="predicted"/>
<gene>
    <name evidence="1" type="ORF">CEE63_13095</name>
</gene>
<accession>A0A246I3Z4</accession>
<evidence type="ECO:0000313" key="1">
    <source>
        <dbReference type="EMBL" id="OWQ72980.1"/>
    </source>
</evidence>
<evidence type="ECO:0000313" key="2">
    <source>
        <dbReference type="Proteomes" id="UP000197090"/>
    </source>
</evidence>
<name>A0A246I3Z4_STEMA</name>
<dbReference type="Proteomes" id="UP000197090">
    <property type="component" value="Unassembled WGS sequence"/>
</dbReference>